<keyword evidence="2" id="KW-0732">Signal</keyword>
<evidence type="ECO:0000256" key="2">
    <source>
        <dbReference type="SAM" id="SignalP"/>
    </source>
</evidence>
<protein>
    <submittedName>
        <fullName evidence="3">Uncharacterized protein</fullName>
    </submittedName>
</protein>
<accession>A0A9W8J595</accession>
<comment type="caution">
    <text evidence="3">The sequence shown here is derived from an EMBL/GenBank/DDBJ whole genome shotgun (WGS) entry which is preliminary data.</text>
</comment>
<feature type="region of interest" description="Disordered" evidence="1">
    <location>
        <begin position="66"/>
        <end position="127"/>
    </location>
</feature>
<organism evidence="3 4">
    <name type="scientific">Candolleomyces eurysporus</name>
    <dbReference type="NCBI Taxonomy" id="2828524"/>
    <lineage>
        <taxon>Eukaryota</taxon>
        <taxon>Fungi</taxon>
        <taxon>Dikarya</taxon>
        <taxon>Basidiomycota</taxon>
        <taxon>Agaricomycotina</taxon>
        <taxon>Agaricomycetes</taxon>
        <taxon>Agaricomycetidae</taxon>
        <taxon>Agaricales</taxon>
        <taxon>Agaricineae</taxon>
        <taxon>Psathyrellaceae</taxon>
        <taxon>Candolleomyces</taxon>
    </lineage>
</organism>
<feature type="compositionally biased region" description="Low complexity" evidence="1">
    <location>
        <begin position="94"/>
        <end position="114"/>
    </location>
</feature>
<evidence type="ECO:0000313" key="4">
    <source>
        <dbReference type="Proteomes" id="UP001140091"/>
    </source>
</evidence>
<proteinExistence type="predicted"/>
<gene>
    <name evidence="3" type="ORF">H1R20_g10839</name>
</gene>
<dbReference type="Proteomes" id="UP001140091">
    <property type="component" value="Unassembled WGS sequence"/>
</dbReference>
<feature type="chain" id="PRO_5040851473" evidence="2">
    <location>
        <begin position="24"/>
        <end position="237"/>
    </location>
</feature>
<feature type="signal peptide" evidence="2">
    <location>
        <begin position="1"/>
        <end position="23"/>
    </location>
</feature>
<name>A0A9W8J595_9AGAR</name>
<dbReference type="OrthoDB" id="10437014at2759"/>
<evidence type="ECO:0000256" key="1">
    <source>
        <dbReference type="SAM" id="MobiDB-lite"/>
    </source>
</evidence>
<feature type="region of interest" description="Disordered" evidence="1">
    <location>
        <begin position="214"/>
        <end position="237"/>
    </location>
</feature>
<evidence type="ECO:0000313" key="3">
    <source>
        <dbReference type="EMBL" id="KAJ2926248.1"/>
    </source>
</evidence>
<reference evidence="3" key="1">
    <citation type="submission" date="2022-06" db="EMBL/GenBank/DDBJ databases">
        <title>Genome Sequence of Candolleomyces eurysporus.</title>
        <authorList>
            <person name="Buettner E."/>
        </authorList>
    </citation>
    <scope>NUCLEOTIDE SEQUENCE</scope>
    <source>
        <strain evidence="3">VTCC 930004</strain>
    </source>
</reference>
<sequence length="237" mass="24885">MRSTIVSACLLALTLLSSQAALARPIDFEGNTESDLALRNSEIVADGLEVDARSIEELFEQLEARTKRLAGSPPGGRPRASPRGGAPRGGAPRGGQNQRQRAGNQNQNRNSGGRKSTGIGRAIGRFLNSGTGQNIATTIAGGIAQRIANGGRGAQPGIARRELEEYLEARTRRRGSGGGRKSTGIGRAIGRFIKSDAGQNIANTLASGVAQRIANGGRNGAGQPGYRRELEEYLETQ</sequence>
<dbReference type="EMBL" id="JANBPK010001072">
    <property type="protein sequence ID" value="KAJ2926248.1"/>
    <property type="molecule type" value="Genomic_DNA"/>
</dbReference>
<dbReference type="AlphaFoldDB" id="A0A9W8J595"/>
<keyword evidence="4" id="KW-1185">Reference proteome</keyword>
<feature type="non-terminal residue" evidence="3">
    <location>
        <position position="237"/>
    </location>
</feature>